<evidence type="ECO:0000313" key="2">
    <source>
        <dbReference type="Proteomes" id="UP000500767"/>
    </source>
</evidence>
<dbReference type="RefSeq" id="WP_172443553.1">
    <property type="nucleotide sequence ID" value="NZ_CP053709.1"/>
</dbReference>
<organism evidence="1 2">
    <name type="scientific">Lichenicola cladoniae</name>
    <dbReference type="NCBI Taxonomy" id="1484109"/>
    <lineage>
        <taxon>Bacteria</taxon>
        <taxon>Pseudomonadati</taxon>
        <taxon>Pseudomonadota</taxon>
        <taxon>Alphaproteobacteria</taxon>
        <taxon>Acetobacterales</taxon>
        <taxon>Acetobacteraceae</taxon>
        <taxon>Lichenicola</taxon>
    </lineage>
</organism>
<geneLocation type="plasmid" evidence="1 2">
    <name>unnamed1</name>
</geneLocation>
<protein>
    <submittedName>
        <fullName evidence="1">Uncharacterized protein</fullName>
    </submittedName>
</protein>
<dbReference type="KEGG" id="lck:HN018_23600"/>
<dbReference type="AlphaFoldDB" id="A0A6M8HXQ4"/>
<gene>
    <name evidence="1" type="ORF">HN018_23600</name>
</gene>
<proteinExistence type="predicted"/>
<dbReference type="Proteomes" id="UP000500767">
    <property type="component" value="Plasmid unnamed1"/>
</dbReference>
<keyword evidence="1" id="KW-0614">Plasmid</keyword>
<keyword evidence="2" id="KW-1185">Reference proteome</keyword>
<evidence type="ECO:0000313" key="1">
    <source>
        <dbReference type="EMBL" id="QKE93172.1"/>
    </source>
</evidence>
<dbReference type="EMBL" id="CP053709">
    <property type="protein sequence ID" value="QKE93172.1"/>
    <property type="molecule type" value="Genomic_DNA"/>
</dbReference>
<reference evidence="1 2" key="1">
    <citation type="journal article" date="2014" name="World J. Microbiol. Biotechnol.">
        <title>Biodiversity and physiological characteristics of Antarctic and Arctic lichens-associated bacteria.</title>
        <authorList>
            <person name="Lee Y.M."/>
            <person name="Kim E.H."/>
            <person name="Lee H.K."/>
            <person name="Hong S.G."/>
        </authorList>
    </citation>
    <scope>NUCLEOTIDE SEQUENCE [LARGE SCALE GENOMIC DNA]</scope>
    <source>
        <strain evidence="1 2">PAMC 26569</strain>
        <plasmid evidence="1">unnamed1</plasmid>
    </source>
</reference>
<sequence>MPPATIRALREPVLTAADFTPMKFTPADTKAWFANHFLRFLSSDFPKHHFTLRFYRQVMHTFGHIAHYNAAGYWAEFFTSTTGKIEFIEQAVHHPCYGDPTHTFSDVEREIARRLRQVRLLDLYRERGQADRRRCGAGRVHALESPV</sequence>
<accession>A0A6M8HXQ4</accession>
<name>A0A6M8HXQ4_9PROT</name>